<feature type="transmembrane region" description="Helical" evidence="1">
    <location>
        <begin position="20"/>
        <end position="39"/>
    </location>
</feature>
<sequence length="181" mass="20105">MFGNRPEGERYFDTSIEGFWRSFQVVILLLPFLILNGLAGQKLIAEEGSVSPEELAASFFWQSQFTGYALDWVTMPILLALLSGVLGISRTFIPYIVVRNWASLLGTFPHTVIAALYLMGAVSSGLMVLMSLSTFVVILWYHFRIARLVLQANISLAFGVVILDVLLSLLVGELVGRFWGI</sequence>
<evidence type="ECO:0008006" key="4">
    <source>
        <dbReference type="Google" id="ProtNLM"/>
    </source>
</evidence>
<comment type="caution">
    <text evidence="2">The sequence shown here is derived from an EMBL/GenBank/DDBJ whole genome shotgun (WGS) entry which is preliminary data.</text>
</comment>
<dbReference type="AlphaFoldDB" id="A0A939EPJ5"/>
<evidence type="ECO:0000313" key="2">
    <source>
        <dbReference type="EMBL" id="MBO0345707.1"/>
    </source>
</evidence>
<reference evidence="2" key="1">
    <citation type="submission" date="2021-03" db="EMBL/GenBank/DDBJ databases">
        <title>Roseibium sp. CAU 1637 isolated from Incheon.</title>
        <authorList>
            <person name="Kim W."/>
        </authorList>
    </citation>
    <scope>NUCLEOTIDE SEQUENCE</scope>
    <source>
        <strain evidence="2">CAU 1637</strain>
    </source>
</reference>
<dbReference type="Proteomes" id="UP000664779">
    <property type="component" value="Unassembled WGS sequence"/>
</dbReference>
<feature type="transmembrane region" description="Helical" evidence="1">
    <location>
        <begin position="113"/>
        <end position="141"/>
    </location>
</feature>
<protein>
    <recommendedName>
        <fullName evidence="4">Yip1 domain-containing protein</fullName>
    </recommendedName>
</protein>
<evidence type="ECO:0000256" key="1">
    <source>
        <dbReference type="SAM" id="Phobius"/>
    </source>
</evidence>
<keyword evidence="1" id="KW-0472">Membrane</keyword>
<gene>
    <name evidence="2" type="ORF">J0X15_10795</name>
</gene>
<keyword evidence="1" id="KW-0812">Transmembrane</keyword>
<keyword evidence="3" id="KW-1185">Reference proteome</keyword>
<organism evidence="2 3">
    <name type="scientific">Roseibium limicola</name>
    <dbReference type="NCBI Taxonomy" id="2816037"/>
    <lineage>
        <taxon>Bacteria</taxon>
        <taxon>Pseudomonadati</taxon>
        <taxon>Pseudomonadota</taxon>
        <taxon>Alphaproteobacteria</taxon>
        <taxon>Hyphomicrobiales</taxon>
        <taxon>Stappiaceae</taxon>
        <taxon>Roseibium</taxon>
    </lineage>
</organism>
<dbReference type="EMBL" id="JAFLNF010000004">
    <property type="protein sequence ID" value="MBO0345707.1"/>
    <property type="molecule type" value="Genomic_DNA"/>
</dbReference>
<name>A0A939EPJ5_9HYPH</name>
<accession>A0A939EPJ5</accession>
<feature type="transmembrane region" description="Helical" evidence="1">
    <location>
        <begin position="72"/>
        <end position="93"/>
    </location>
</feature>
<proteinExistence type="predicted"/>
<evidence type="ECO:0000313" key="3">
    <source>
        <dbReference type="Proteomes" id="UP000664779"/>
    </source>
</evidence>
<keyword evidence="1" id="KW-1133">Transmembrane helix</keyword>
<feature type="transmembrane region" description="Helical" evidence="1">
    <location>
        <begin position="148"/>
        <end position="171"/>
    </location>
</feature>